<dbReference type="KEGG" id="ecz:ECS88_2498"/>
<dbReference type="PRINTS" id="PR01994">
    <property type="entry name" value="ANTIREPRESSR"/>
</dbReference>
<dbReference type="InterPro" id="IPR018875">
    <property type="entry name" value="Antirepressor_Ant_N"/>
</dbReference>
<dbReference type="Pfam" id="PF10548">
    <property type="entry name" value="P22_AR_C"/>
    <property type="match status" value="1"/>
</dbReference>
<evidence type="ECO:0000259" key="2">
    <source>
        <dbReference type="Pfam" id="PF10548"/>
    </source>
</evidence>
<dbReference type="Pfam" id="PF10547">
    <property type="entry name" value="P22_AR_N"/>
    <property type="match status" value="1"/>
</dbReference>
<accession>B7MGW7</accession>
<name>B7MGW7_ECO45</name>
<dbReference type="InterPro" id="IPR018876">
    <property type="entry name" value="Phage_P22_antirepressor_C"/>
</dbReference>
<evidence type="ECO:0000313" key="3">
    <source>
        <dbReference type="EMBL" id="CAR03776.2"/>
    </source>
</evidence>
<dbReference type="Proteomes" id="UP000000747">
    <property type="component" value="Chromosome"/>
</dbReference>
<organism evidence="3 4">
    <name type="scientific">Escherichia coli O45:K1 (strain S88 / ExPEC)</name>
    <dbReference type="NCBI Taxonomy" id="585035"/>
    <lineage>
        <taxon>Bacteria</taxon>
        <taxon>Pseudomonadati</taxon>
        <taxon>Pseudomonadota</taxon>
        <taxon>Gammaproteobacteria</taxon>
        <taxon>Enterobacterales</taxon>
        <taxon>Enterobacteriaceae</taxon>
        <taxon>Escherichia</taxon>
    </lineage>
</organism>
<dbReference type="HOGENOM" id="CLU_046670_1_0_6"/>
<reference evidence="4" key="1">
    <citation type="journal article" date="2009" name="PLoS Genet.">
        <title>Organised genome dynamics in the Escherichia coli species results in highly diverse adaptive paths.</title>
        <authorList>
            <person name="Touchon M."/>
            <person name="Hoede C."/>
            <person name="Tenaillon O."/>
            <person name="Barbe V."/>
            <person name="Baeriswyl S."/>
            <person name="Bidet P."/>
            <person name="Bingen E."/>
            <person name="Bonacorsi S."/>
            <person name="Bouchier C."/>
            <person name="Bouvet O."/>
            <person name="Calteau A."/>
            <person name="Chiapello H."/>
            <person name="Clermont O."/>
            <person name="Cruveiller S."/>
            <person name="Danchin A."/>
            <person name="Diard M."/>
            <person name="Dossat C."/>
            <person name="Karoui M.E."/>
            <person name="Frapy E."/>
            <person name="Garry L."/>
            <person name="Ghigo J.M."/>
            <person name="Gilles A.M."/>
            <person name="Johnson J."/>
            <person name="Le Bouguenec C."/>
            <person name="Lescat M."/>
            <person name="Mangenot S."/>
            <person name="Martinez-Jehanne V."/>
            <person name="Matic I."/>
            <person name="Nassif X."/>
            <person name="Oztas S."/>
            <person name="Petit M.A."/>
            <person name="Pichon C."/>
            <person name="Rouy Z."/>
            <person name="Ruf C.S."/>
            <person name="Schneider D."/>
            <person name="Tourret J."/>
            <person name="Vacherie B."/>
            <person name="Vallenet D."/>
            <person name="Medigue C."/>
            <person name="Rocha E.P.C."/>
            <person name="Denamur E."/>
        </authorList>
    </citation>
    <scope>NUCLEOTIDE SEQUENCE [LARGE SCALE GENOMIC DNA]</scope>
    <source>
        <strain evidence="4">S88 / ExPEC</strain>
    </source>
</reference>
<evidence type="ECO:0000259" key="1">
    <source>
        <dbReference type="Pfam" id="PF10547"/>
    </source>
</evidence>
<keyword evidence="4" id="KW-1185">Reference proteome</keyword>
<feature type="domain" description="Antirepressor protein ant N-terminal" evidence="1">
    <location>
        <begin position="36"/>
        <end position="147"/>
    </location>
</feature>
<evidence type="ECO:0000313" key="4">
    <source>
        <dbReference type="Proteomes" id="UP000000747"/>
    </source>
</evidence>
<protein>
    <submittedName>
        <fullName evidence="3">Antirepressor protein ant</fullName>
    </submittedName>
</protein>
<gene>
    <name evidence="3" type="ordered locus">ECS88_2498</name>
</gene>
<dbReference type="EMBL" id="CU928161">
    <property type="protein sequence ID" value="CAR03776.2"/>
    <property type="molecule type" value="Genomic_DNA"/>
</dbReference>
<sequence>MKPQLLEQSGLRLSVNPWRKTNMNSIAILEAVNTSYVPFNGQQIITAMAAGVAYVAMKPIVENLGMSWSTQQTKLMKQISKFNCVHMNMVAADGKLRKLLCLPLKKLNGWLFSINPEKVRADIRDKLIQYQEECFTVLHDYWTKGEAANARKKTSVDDRTPLRDAVNMLVSKKHLMYPEAYAMIHQRFNVESIEELDASQIPQAVEYIHRVVLEGEFIGKQEKKTNELSAKEANSLVWLWDYANRSQALFRELYPALKQIQSNYSGRCHDCGYEFSRIIDMARDVLINHTRDVDINEPDGPTNLSAWMRLKNKELPPSVHNY</sequence>
<proteinExistence type="predicted"/>
<feature type="domain" description="Bacteriophage P22 antirepressor protein C-terminal" evidence="2">
    <location>
        <begin position="222"/>
        <end position="294"/>
    </location>
</feature>
<dbReference type="AlphaFoldDB" id="B7MGW7"/>